<evidence type="ECO:0000313" key="2">
    <source>
        <dbReference type="Proteomes" id="UP000632498"/>
    </source>
</evidence>
<dbReference type="AlphaFoldDB" id="A0A917BYE0"/>
<sequence>MTHIHPDLLEDAQQRFGELHNVREVMTKRESGAISLGRLYAYVQGAQDDAVQDILGRDLKVRRVYRSLLQKSALVHMPQALAASTQDYPERHADGCHIRLQASRAQSDQLYLIVEMSDQRRDMPQSLHLFGPDETMVRVALPAARNGVIQTIIERNSDAARLLGEPKTEIFLR</sequence>
<keyword evidence="2" id="KW-1185">Reference proteome</keyword>
<gene>
    <name evidence="1" type="ORF">GCM10011332_14170</name>
</gene>
<proteinExistence type="predicted"/>
<dbReference type="Proteomes" id="UP000632498">
    <property type="component" value="Unassembled WGS sequence"/>
</dbReference>
<reference evidence="1" key="1">
    <citation type="journal article" date="2014" name="Int. J. Syst. Evol. Microbiol.">
        <title>Complete genome sequence of Corynebacterium casei LMG S-19264T (=DSM 44701T), isolated from a smear-ripened cheese.</title>
        <authorList>
            <consortium name="US DOE Joint Genome Institute (JGI-PGF)"/>
            <person name="Walter F."/>
            <person name="Albersmeier A."/>
            <person name="Kalinowski J."/>
            <person name="Ruckert C."/>
        </authorList>
    </citation>
    <scope>NUCLEOTIDE SEQUENCE</scope>
    <source>
        <strain evidence="1">CGMCC 1.15254</strain>
    </source>
</reference>
<organism evidence="1 2">
    <name type="scientific">Terasakiella brassicae</name>
    <dbReference type="NCBI Taxonomy" id="1634917"/>
    <lineage>
        <taxon>Bacteria</taxon>
        <taxon>Pseudomonadati</taxon>
        <taxon>Pseudomonadota</taxon>
        <taxon>Alphaproteobacteria</taxon>
        <taxon>Rhodospirillales</taxon>
        <taxon>Terasakiellaceae</taxon>
        <taxon>Terasakiella</taxon>
    </lineage>
</organism>
<evidence type="ECO:0000313" key="1">
    <source>
        <dbReference type="EMBL" id="GGF61537.1"/>
    </source>
</evidence>
<dbReference type="EMBL" id="BMHV01000008">
    <property type="protein sequence ID" value="GGF61537.1"/>
    <property type="molecule type" value="Genomic_DNA"/>
</dbReference>
<reference evidence="1" key="2">
    <citation type="submission" date="2020-09" db="EMBL/GenBank/DDBJ databases">
        <authorList>
            <person name="Sun Q."/>
            <person name="Zhou Y."/>
        </authorList>
    </citation>
    <scope>NUCLEOTIDE SEQUENCE</scope>
    <source>
        <strain evidence="1">CGMCC 1.15254</strain>
    </source>
</reference>
<name>A0A917BYE0_9PROT</name>
<dbReference type="RefSeq" id="WP_188663239.1">
    <property type="nucleotide sequence ID" value="NZ_BMHV01000008.1"/>
</dbReference>
<comment type="caution">
    <text evidence="1">The sequence shown here is derived from an EMBL/GenBank/DDBJ whole genome shotgun (WGS) entry which is preliminary data.</text>
</comment>
<accession>A0A917BYE0</accession>
<protein>
    <submittedName>
        <fullName evidence="1">Uncharacterized protein</fullName>
    </submittedName>
</protein>